<dbReference type="CDD" id="cd02440">
    <property type="entry name" value="AdoMet_MTases"/>
    <property type="match status" value="1"/>
</dbReference>
<dbReference type="Proteomes" id="UP000092583">
    <property type="component" value="Unassembled WGS sequence"/>
</dbReference>
<reference evidence="4 5" key="1">
    <citation type="submission" date="2013-07" db="EMBL/GenBank/DDBJ databases">
        <title>The Genome Sequence of Kwoniella mangroviensis CBS10435.</title>
        <authorList>
            <consortium name="The Broad Institute Genome Sequencing Platform"/>
            <person name="Cuomo C."/>
            <person name="Litvintseva A."/>
            <person name="Chen Y."/>
            <person name="Heitman J."/>
            <person name="Sun S."/>
            <person name="Springer D."/>
            <person name="Dromer F."/>
            <person name="Young S.K."/>
            <person name="Zeng Q."/>
            <person name="Gargeya S."/>
            <person name="Fitzgerald M."/>
            <person name="Abouelleil A."/>
            <person name="Alvarado L."/>
            <person name="Berlin A.M."/>
            <person name="Chapman S.B."/>
            <person name="Dewar J."/>
            <person name="Goldberg J."/>
            <person name="Griggs A."/>
            <person name="Gujja S."/>
            <person name="Hansen M."/>
            <person name="Howarth C."/>
            <person name="Imamovic A."/>
            <person name="Larimer J."/>
            <person name="McCowan C."/>
            <person name="Murphy C."/>
            <person name="Pearson M."/>
            <person name="Priest M."/>
            <person name="Roberts A."/>
            <person name="Saif S."/>
            <person name="Shea T."/>
            <person name="Sykes S."/>
            <person name="Wortman J."/>
            <person name="Nusbaum C."/>
            <person name="Birren B."/>
        </authorList>
    </citation>
    <scope>NUCLEOTIDE SEQUENCE [LARGE SCALE GENOMIC DNA]</scope>
    <source>
        <strain evidence="4 5">CBS 10435</strain>
    </source>
</reference>
<evidence type="ECO:0000256" key="2">
    <source>
        <dbReference type="ARBA" id="ARBA00022679"/>
    </source>
</evidence>
<feature type="compositionally biased region" description="Basic residues" evidence="3">
    <location>
        <begin position="488"/>
        <end position="498"/>
    </location>
</feature>
<dbReference type="STRING" id="1331196.A0A1B9IJX0"/>
<dbReference type="InterPro" id="IPR029063">
    <property type="entry name" value="SAM-dependent_MTases_sf"/>
</dbReference>
<keyword evidence="5" id="KW-1185">Reference proteome</keyword>
<dbReference type="OrthoDB" id="514248at2759"/>
<feature type="region of interest" description="Disordered" evidence="3">
    <location>
        <begin position="479"/>
        <end position="527"/>
    </location>
</feature>
<feature type="region of interest" description="Disordered" evidence="3">
    <location>
        <begin position="392"/>
        <end position="417"/>
    </location>
</feature>
<dbReference type="GO" id="GO:0005634">
    <property type="term" value="C:nucleus"/>
    <property type="evidence" value="ECO:0007669"/>
    <property type="project" value="TreeGrafter"/>
</dbReference>
<proteinExistence type="predicted"/>
<evidence type="ECO:0008006" key="6">
    <source>
        <dbReference type="Google" id="ProtNLM"/>
    </source>
</evidence>
<accession>A0A1B9IJX0</accession>
<dbReference type="InterPro" id="IPR010286">
    <property type="entry name" value="METTL16/RlmF"/>
</dbReference>
<dbReference type="AlphaFoldDB" id="A0A1B9IJX0"/>
<dbReference type="GO" id="GO:0070475">
    <property type="term" value="P:rRNA base methylation"/>
    <property type="evidence" value="ECO:0007669"/>
    <property type="project" value="TreeGrafter"/>
</dbReference>
<evidence type="ECO:0000313" key="5">
    <source>
        <dbReference type="Proteomes" id="UP000092583"/>
    </source>
</evidence>
<dbReference type="EMBL" id="KI669466">
    <property type="protein sequence ID" value="OCF55664.1"/>
    <property type="molecule type" value="Genomic_DNA"/>
</dbReference>
<keyword evidence="1" id="KW-0489">Methyltransferase</keyword>
<feature type="compositionally biased region" description="Basic and acidic residues" evidence="3">
    <location>
        <begin position="499"/>
        <end position="519"/>
    </location>
</feature>
<dbReference type="PANTHER" id="PTHR13393:SF0">
    <property type="entry name" value="RNA N6-ADENOSINE-METHYLTRANSFERASE METTL16"/>
    <property type="match status" value="1"/>
</dbReference>
<reference evidence="5" key="2">
    <citation type="submission" date="2013-12" db="EMBL/GenBank/DDBJ databases">
        <title>Evolution of pathogenesis and genome organization in the Tremellales.</title>
        <authorList>
            <person name="Cuomo C."/>
            <person name="Litvintseva A."/>
            <person name="Heitman J."/>
            <person name="Chen Y."/>
            <person name="Sun S."/>
            <person name="Springer D."/>
            <person name="Dromer F."/>
            <person name="Young S."/>
            <person name="Zeng Q."/>
            <person name="Chapman S."/>
            <person name="Gujja S."/>
            <person name="Saif S."/>
            <person name="Birren B."/>
        </authorList>
    </citation>
    <scope>NUCLEOTIDE SEQUENCE [LARGE SCALE GENOMIC DNA]</scope>
    <source>
        <strain evidence="5">CBS 10435</strain>
    </source>
</reference>
<evidence type="ECO:0000256" key="1">
    <source>
        <dbReference type="ARBA" id="ARBA00022603"/>
    </source>
</evidence>
<keyword evidence="2" id="KW-0808">Transferase</keyword>
<sequence>MHRGNPYLSKKPDFARLASRFPDFAQYVTVFEEGFASIDFQDPSALRSLTKCLLKEDWDLDVDLREDRLCPTITNRLDYLLYVLDLEPYLPSSSSSKPIRVLDIGTGATAIYPILLHRLRPNAKITATELDQVSHEHSLSVLTQNSIPTSSIDVLRAPSSGPILFPILDDEVLEWDLTICNPPFFGSEEEIREGQEGKELGAHAAPTAANNELITPGGEVAFVGKMIEESLKIGERCRWYTSLIGKYASLSALVELLRQNKIDNYLLKSIKLSKTTRWILGWSHSSIRIPDVSYSRRVETLAHLNDFTPLQNIARPEEVIPNTSFSRLIPQPNTFTHKPQPAIPIEELRQKVLNILQSISLHYEPIDGDEEGNGVIIEPINNTWSRAARRALARQVGQPDEQGEDDKGNESQKEAQNPMFRVRIRFIPPLTAKDYSSISLDWLEGKDRSLVESLWKFLLNKAELIGKKDHVDSGYRGRLGDGVDTWHRGRGRGTGRSRGRGEGVGRDRNEEDSMNEGRRYGQRKRLA</sequence>
<gene>
    <name evidence="4" type="ORF">L486_07149</name>
</gene>
<dbReference type="Gene3D" id="3.40.50.150">
    <property type="entry name" value="Vaccinia Virus protein VP39"/>
    <property type="match status" value="1"/>
</dbReference>
<protein>
    <recommendedName>
        <fullName evidence="6">Methyltransferase</fullName>
    </recommendedName>
</protein>
<evidence type="ECO:0000256" key="3">
    <source>
        <dbReference type="SAM" id="MobiDB-lite"/>
    </source>
</evidence>
<name>A0A1B9IJX0_9TREE</name>
<dbReference type="GO" id="GO:0008168">
    <property type="term" value="F:methyltransferase activity"/>
    <property type="evidence" value="ECO:0007669"/>
    <property type="project" value="UniProtKB-KW"/>
</dbReference>
<dbReference type="PANTHER" id="PTHR13393">
    <property type="entry name" value="SAM-DEPENDENT METHYLTRANSFERASE"/>
    <property type="match status" value="1"/>
</dbReference>
<evidence type="ECO:0000313" key="4">
    <source>
        <dbReference type="EMBL" id="OCF55664.1"/>
    </source>
</evidence>
<dbReference type="SUPFAM" id="SSF53335">
    <property type="entry name" value="S-adenosyl-L-methionine-dependent methyltransferases"/>
    <property type="match status" value="1"/>
</dbReference>
<organism evidence="4 5">
    <name type="scientific">Kwoniella mangroviensis CBS 10435</name>
    <dbReference type="NCBI Taxonomy" id="1331196"/>
    <lineage>
        <taxon>Eukaryota</taxon>
        <taxon>Fungi</taxon>
        <taxon>Dikarya</taxon>
        <taxon>Basidiomycota</taxon>
        <taxon>Agaricomycotina</taxon>
        <taxon>Tremellomycetes</taxon>
        <taxon>Tremellales</taxon>
        <taxon>Cryptococcaceae</taxon>
        <taxon>Kwoniella</taxon>
    </lineage>
</organism>
<dbReference type="Pfam" id="PF05971">
    <property type="entry name" value="Methyltransf_10"/>
    <property type="match status" value="1"/>
</dbReference>